<dbReference type="Proteomes" id="UP000032221">
    <property type="component" value="Unassembled WGS sequence"/>
</dbReference>
<proteinExistence type="inferred from homology"/>
<dbReference type="GO" id="GO:0006631">
    <property type="term" value="P:fatty acid metabolic process"/>
    <property type="evidence" value="ECO:0007669"/>
    <property type="project" value="UniProtKB-KW"/>
</dbReference>
<dbReference type="Gene3D" id="3.10.129.30">
    <property type="entry name" value="Rv0098, thioesterase-like hot dog domain"/>
    <property type="match status" value="1"/>
</dbReference>
<evidence type="ECO:0000256" key="2">
    <source>
        <dbReference type="ARBA" id="ARBA00023098"/>
    </source>
</evidence>
<dbReference type="InterPro" id="IPR022598">
    <property type="entry name" value="FcoT_ThioEstase"/>
</dbReference>
<dbReference type="EC" id="4.3.2.11" evidence="5"/>
<dbReference type="AlphaFoldDB" id="A0A0D1JYX1"/>
<evidence type="ECO:0000313" key="10">
    <source>
        <dbReference type="Proteomes" id="UP000032221"/>
    </source>
</evidence>
<dbReference type="OrthoDB" id="510402at2"/>
<sequence length="183" mass="20438">MSTTELTSPMGAAESAGTEQIPEELLTRVLEPYAYKGCRYLTDATYRAAGDSMYATGNFSIPESVYIRSTGHFNAVELVLCFNQLAYSAFAPAVRRGEIDGFRGWSIDDYFENQLSSMLIRSTASRYKRQIDAGKFSARLTCEGIEVVERSWRYLKVPCAIEFYDDHGGSAFGEFELAILNIP</sequence>
<evidence type="ECO:0000256" key="4">
    <source>
        <dbReference type="ARBA" id="ARBA00035117"/>
    </source>
</evidence>
<gene>
    <name evidence="9" type="ORF">TL10_06160</name>
</gene>
<evidence type="ECO:0000256" key="7">
    <source>
        <dbReference type="ARBA" id="ARBA00035448"/>
    </source>
</evidence>
<dbReference type="Pfam" id="PF10862">
    <property type="entry name" value="FcoT"/>
    <property type="match status" value="1"/>
</dbReference>
<name>A0A0D1JYX1_9MYCO</name>
<evidence type="ECO:0000313" key="9">
    <source>
        <dbReference type="EMBL" id="KIU17849.1"/>
    </source>
</evidence>
<accession>A0A0D1JYX1</accession>
<evidence type="ECO:0000256" key="3">
    <source>
        <dbReference type="ARBA" id="ARBA00023239"/>
    </source>
</evidence>
<evidence type="ECO:0000256" key="1">
    <source>
        <dbReference type="ARBA" id="ARBA00022832"/>
    </source>
</evidence>
<keyword evidence="3" id="KW-0456">Lyase</keyword>
<dbReference type="InterPro" id="IPR043064">
    <property type="entry name" value="FcoT_ThioEstase_Rv0098-like_sf"/>
</dbReference>
<evidence type="ECO:0000256" key="6">
    <source>
        <dbReference type="ARBA" id="ARBA00035169"/>
    </source>
</evidence>
<comment type="similarity">
    <text evidence="4">Belongs to the FcoT family.</text>
</comment>
<dbReference type="STRING" id="280871.TL10_06160"/>
<keyword evidence="1" id="KW-0276">Fatty acid metabolism</keyword>
<dbReference type="RefSeq" id="WP_043984915.1">
    <property type="nucleotide sequence ID" value="NZ_JXST01000006.1"/>
</dbReference>
<dbReference type="GO" id="GO:0016829">
    <property type="term" value="F:lyase activity"/>
    <property type="evidence" value="ECO:0007669"/>
    <property type="project" value="UniProtKB-KW"/>
</dbReference>
<dbReference type="EMBL" id="JXST01000006">
    <property type="protein sequence ID" value="KIU17849.1"/>
    <property type="molecule type" value="Genomic_DNA"/>
</dbReference>
<reference evidence="9 10" key="1">
    <citation type="submission" date="2015-01" db="EMBL/GenBank/DDBJ databases">
        <title>Genome sequence of Mycobacterium llatzerense and Mycobacterium immunogenum recovered from brain abscess.</title>
        <authorList>
            <person name="Greninger A.L."/>
            <person name="Langelier C."/>
            <person name="Cunningham G."/>
            <person name="Chiu C.Y."/>
            <person name="Miller S."/>
        </authorList>
    </citation>
    <scope>NUCLEOTIDE SEQUENCE [LARGE SCALE GENOMIC DNA]</scope>
    <source>
        <strain evidence="9 10">CLUC14</strain>
    </source>
</reference>
<organism evidence="9 10">
    <name type="scientific">Mycolicibacterium llatzerense</name>
    <dbReference type="NCBI Taxonomy" id="280871"/>
    <lineage>
        <taxon>Bacteria</taxon>
        <taxon>Bacillati</taxon>
        <taxon>Actinomycetota</taxon>
        <taxon>Actinomycetes</taxon>
        <taxon>Mycobacteriales</taxon>
        <taxon>Mycobacteriaceae</taxon>
        <taxon>Mycolicibacterium</taxon>
    </lineage>
</organism>
<dbReference type="PATRIC" id="fig|280871.6.peg.1268"/>
<evidence type="ECO:0000256" key="5">
    <source>
        <dbReference type="ARBA" id="ARBA00035127"/>
    </source>
</evidence>
<keyword evidence="10" id="KW-1185">Reference proteome</keyword>
<keyword evidence="2" id="KW-0443">Lipid metabolism</keyword>
<evidence type="ECO:0000256" key="8">
    <source>
        <dbReference type="ARBA" id="ARBA00048742"/>
    </source>
</evidence>
<comment type="catalytic activity">
    <reaction evidence="8">
        <text>a (3R)-3-[(carboxymethyl)amino]fatty acid + holo-[ACP] + H(+) = a (2E)-enoyl-[ACP] + glycine + H2O</text>
        <dbReference type="Rhea" id="RHEA:74923"/>
        <dbReference type="Rhea" id="RHEA-COMP:9685"/>
        <dbReference type="Rhea" id="RHEA-COMP:9925"/>
        <dbReference type="ChEBI" id="CHEBI:15377"/>
        <dbReference type="ChEBI" id="CHEBI:15378"/>
        <dbReference type="ChEBI" id="CHEBI:57305"/>
        <dbReference type="ChEBI" id="CHEBI:64479"/>
        <dbReference type="ChEBI" id="CHEBI:78784"/>
        <dbReference type="ChEBI" id="CHEBI:193080"/>
        <dbReference type="EC" id="4.3.2.11"/>
    </reaction>
    <physiologicalReaction direction="right-to-left" evidence="8">
        <dbReference type="Rhea" id="RHEA:74925"/>
    </physiologicalReaction>
</comment>
<comment type="caution">
    <text evidence="9">The sequence shown here is derived from an EMBL/GenBank/DDBJ whole genome shotgun (WGS) entry which is preliminary data.</text>
</comment>
<protein>
    <recommendedName>
        <fullName evidence="6">(2E)-enoyl-[ACP] glycyltransferase</fullName>
        <ecNumber evidence="5">4.3.2.11</ecNumber>
    </recommendedName>
    <alternativeName>
        <fullName evidence="7">(2E)-unsaturated fatty acyl-[ACP] glycyltransferase</fullName>
    </alternativeName>
</protein>